<evidence type="ECO:0000256" key="2">
    <source>
        <dbReference type="ARBA" id="ARBA00004141"/>
    </source>
</evidence>
<keyword evidence="11 20" id="KW-0732">Signal</keyword>
<keyword evidence="10 19" id="KW-0812">Transmembrane</keyword>
<dbReference type="InterPro" id="IPR002861">
    <property type="entry name" value="Reeler_dom"/>
</dbReference>
<keyword evidence="17 19" id="KW-0472">Membrane</keyword>
<gene>
    <name evidence="25" type="primary">LOC100903973</name>
</gene>
<evidence type="ECO:0000256" key="7">
    <source>
        <dbReference type="ARBA" id="ARBA00022525"/>
    </source>
</evidence>
<evidence type="ECO:0000256" key="1">
    <source>
        <dbReference type="ARBA" id="ARBA00001970"/>
    </source>
</evidence>
<keyword evidence="13" id="KW-0249">Electron transport</keyword>
<evidence type="ECO:0000256" key="9">
    <source>
        <dbReference type="ARBA" id="ARBA00022588"/>
    </source>
</evidence>
<keyword evidence="14 19" id="KW-1133">Transmembrane helix</keyword>
<dbReference type="KEGG" id="goe:100903973"/>
<evidence type="ECO:0000256" key="12">
    <source>
        <dbReference type="ARBA" id="ARBA00022859"/>
    </source>
</evidence>
<comment type="subcellular location">
    <subcellularLocation>
        <location evidence="2">Membrane</location>
        <topology evidence="2">Multi-pass membrane protein</topology>
    </subcellularLocation>
    <subcellularLocation>
        <location evidence="3">Secreted</location>
    </subcellularLocation>
</comment>
<feature type="transmembrane region" description="Helical" evidence="19">
    <location>
        <begin position="433"/>
        <end position="453"/>
    </location>
</feature>
<evidence type="ECO:0000256" key="15">
    <source>
        <dbReference type="ARBA" id="ARBA00023004"/>
    </source>
</evidence>
<proteinExistence type="inferred from homology"/>
<feature type="chain" id="PRO_5042566318" evidence="20">
    <location>
        <begin position="21"/>
        <end position="593"/>
    </location>
</feature>
<dbReference type="InterPro" id="IPR051237">
    <property type="entry name" value="Ferric-chelate_Red/DefProt"/>
</dbReference>
<dbReference type="Pfam" id="PF02014">
    <property type="entry name" value="Reeler"/>
    <property type="match status" value="1"/>
</dbReference>
<dbReference type="InterPro" id="IPR006593">
    <property type="entry name" value="Cyt_b561/ferric_Rdtase_TM"/>
</dbReference>
<evidence type="ECO:0000256" key="13">
    <source>
        <dbReference type="ARBA" id="ARBA00022982"/>
    </source>
</evidence>
<protein>
    <submittedName>
        <fullName evidence="25">Ferric-chelate reductase 1 homolog</fullName>
    </submittedName>
</protein>
<evidence type="ECO:0000256" key="18">
    <source>
        <dbReference type="ARBA" id="ARBA00023180"/>
    </source>
</evidence>
<keyword evidence="9" id="KW-0399">Innate immunity</keyword>
<dbReference type="InterPro" id="IPR042307">
    <property type="entry name" value="Reeler_sf"/>
</dbReference>
<dbReference type="SMART" id="SM00665">
    <property type="entry name" value="B561"/>
    <property type="match status" value="1"/>
</dbReference>
<dbReference type="RefSeq" id="XP_003740479.1">
    <property type="nucleotide sequence ID" value="XM_003740431.2"/>
</dbReference>
<evidence type="ECO:0000313" key="25">
    <source>
        <dbReference type="RefSeq" id="XP_003740479.1"/>
    </source>
</evidence>
<evidence type="ECO:0000256" key="4">
    <source>
        <dbReference type="ARBA" id="ARBA00008501"/>
    </source>
</evidence>
<dbReference type="PROSITE" id="PS50836">
    <property type="entry name" value="DOMON"/>
    <property type="match status" value="1"/>
</dbReference>
<evidence type="ECO:0000256" key="17">
    <source>
        <dbReference type="ARBA" id="ARBA00023136"/>
    </source>
</evidence>
<organism evidence="24 25">
    <name type="scientific">Galendromus occidentalis</name>
    <name type="common">western predatory mite</name>
    <dbReference type="NCBI Taxonomy" id="34638"/>
    <lineage>
        <taxon>Eukaryota</taxon>
        <taxon>Metazoa</taxon>
        <taxon>Ecdysozoa</taxon>
        <taxon>Arthropoda</taxon>
        <taxon>Chelicerata</taxon>
        <taxon>Arachnida</taxon>
        <taxon>Acari</taxon>
        <taxon>Parasitiformes</taxon>
        <taxon>Mesostigmata</taxon>
        <taxon>Gamasina</taxon>
        <taxon>Phytoseioidea</taxon>
        <taxon>Phytoseiidae</taxon>
        <taxon>Typhlodrominae</taxon>
        <taxon>Galendromus</taxon>
    </lineage>
</organism>
<feature type="domain" description="Reelin" evidence="23">
    <location>
        <begin position="7"/>
        <end position="173"/>
    </location>
</feature>
<dbReference type="GeneID" id="100903973"/>
<reference evidence="25" key="1">
    <citation type="submission" date="2025-08" db="UniProtKB">
        <authorList>
            <consortium name="RefSeq"/>
        </authorList>
    </citation>
    <scope>IDENTIFICATION</scope>
</reference>
<comment type="similarity">
    <text evidence="4">Belongs to the insect defense protein family.</text>
</comment>
<dbReference type="Proteomes" id="UP000694867">
    <property type="component" value="Unplaced"/>
</dbReference>
<dbReference type="Gene3D" id="2.60.40.4060">
    <property type="entry name" value="Reeler domain"/>
    <property type="match status" value="1"/>
</dbReference>
<keyword evidence="18" id="KW-0325">Glycoprotein</keyword>
<accession>A0AAJ6VWT8</accession>
<dbReference type="SMART" id="SM00664">
    <property type="entry name" value="DoH"/>
    <property type="match status" value="1"/>
</dbReference>
<dbReference type="GO" id="GO:0045087">
    <property type="term" value="P:innate immune response"/>
    <property type="evidence" value="ECO:0007669"/>
    <property type="project" value="UniProtKB-KW"/>
</dbReference>
<keyword evidence="16" id="KW-0044">Antibiotic</keyword>
<sequence>MSRVLQRLLILLAATVPSWAYPSGAPAGTCLTLFPRHDTEPQSTPSPFRIEVNSRGNEIQIDLVGNEPFRGFLINARLASDPQRIVPGFFSPRVDPNAQTLDCLSEKDSGITHVDANDKSAIRALWTAPAGFDDRVIFVGAVVKSFDQFWSDIRSGEVQVRGTGAALVKAQIPERVYDNCGVSDGCFGLPLNCIASRKCELLLGYHEEPGYGYFFQMVTTAGTNKYVATGISHDSLMGNDAVVECVDVDGDLDIRESWNVANGRANEPIPSSNIQKVAQNANDGVHSCQWRRPYSTVVRGSTFDLRDRKYILLATGNVSPLNGSKRYHDQAVSSASVVDFSALRVEKGDNSHVWVQAHATLMTVAWLFTASLGMMLARHFKNVWEDKMPCGVKMWFACHRLLMVSTLVLSIVGVVIMFYRFGIFTPQAGLHPIFGMACVTLCICQPIMALFRCHPGTKKRPLFNWAHWFVGNTAQIFGVIAIFLAVDLPKAGLHEIYWFIYLIMAFVVFNVLSHLILQCHGFSVDKKVSNTPDIHLQAMGSNGSQMSPVQMIETKDSPGSEFRRFMLGLYIVGLLFIVGAMVAVIWLSRTELI</sequence>
<dbReference type="PANTHER" id="PTHR45828:SF9">
    <property type="entry name" value="CELL WALL INTEGRITY AND STRESS RESPONSE COMPONENT 4-LIKE-RELATED"/>
    <property type="match status" value="1"/>
</dbReference>
<feature type="domain" description="DOMON" evidence="21">
    <location>
        <begin position="197"/>
        <end position="316"/>
    </location>
</feature>
<dbReference type="PROSITE" id="PS51019">
    <property type="entry name" value="REELIN"/>
    <property type="match status" value="1"/>
</dbReference>
<comment type="similarity">
    <text evidence="5">Belongs to the FRRS1 family.</text>
</comment>
<dbReference type="Pfam" id="PF03188">
    <property type="entry name" value="Cytochrom_B561"/>
    <property type="match status" value="1"/>
</dbReference>
<evidence type="ECO:0000313" key="24">
    <source>
        <dbReference type="Proteomes" id="UP000694867"/>
    </source>
</evidence>
<dbReference type="GO" id="GO:0042742">
    <property type="term" value="P:defense response to bacterium"/>
    <property type="evidence" value="ECO:0007669"/>
    <property type="project" value="UniProtKB-KW"/>
</dbReference>
<evidence type="ECO:0000256" key="16">
    <source>
        <dbReference type="ARBA" id="ARBA00023022"/>
    </source>
</evidence>
<evidence type="ECO:0000259" key="22">
    <source>
        <dbReference type="PROSITE" id="PS50939"/>
    </source>
</evidence>
<feature type="transmembrane region" description="Helical" evidence="19">
    <location>
        <begin position="401"/>
        <end position="421"/>
    </location>
</feature>
<evidence type="ECO:0000256" key="6">
    <source>
        <dbReference type="ARBA" id="ARBA00022448"/>
    </source>
</evidence>
<dbReference type="Pfam" id="PF03351">
    <property type="entry name" value="DOMON"/>
    <property type="match status" value="1"/>
</dbReference>
<dbReference type="InterPro" id="IPR005018">
    <property type="entry name" value="DOMON_domain"/>
</dbReference>
<name>A0AAJ6VWT8_9ACAR</name>
<evidence type="ECO:0000256" key="8">
    <source>
        <dbReference type="ARBA" id="ARBA00022529"/>
    </source>
</evidence>
<keyword evidence="15" id="KW-0408">Iron</keyword>
<feature type="transmembrane region" description="Helical" evidence="19">
    <location>
        <begin position="359"/>
        <end position="380"/>
    </location>
</feature>
<dbReference type="PANTHER" id="PTHR45828">
    <property type="entry name" value="CYTOCHROME B561/FERRIC REDUCTASE TRANSMEMBRANE"/>
    <property type="match status" value="1"/>
</dbReference>
<dbReference type="CDD" id="cd08760">
    <property type="entry name" value="Cyt_b561_FRRS1_like"/>
    <property type="match status" value="1"/>
</dbReference>
<evidence type="ECO:0000259" key="21">
    <source>
        <dbReference type="PROSITE" id="PS50836"/>
    </source>
</evidence>
<dbReference type="Gene3D" id="1.20.120.1770">
    <property type="match status" value="1"/>
</dbReference>
<evidence type="ECO:0000256" key="5">
    <source>
        <dbReference type="ARBA" id="ARBA00009195"/>
    </source>
</evidence>
<dbReference type="AlphaFoldDB" id="A0AAJ6VWT8"/>
<evidence type="ECO:0000259" key="23">
    <source>
        <dbReference type="PROSITE" id="PS51019"/>
    </source>
</evidence>
<evidence type="ECO:0000256" key="3">
    <source>
        <dbReference type="ARBA" id="ARBA00004613"/>
    </source>
</evidence>
<feature type="signal peptide" evidence="20">
    <location>
        <begin position="1"/>
        <end position="20"/>
    </location>
</feature>
<comment type="cofactor">
    <cofactor evidence="1">
        <name>heme b</name>
        <dbReference type="ChEBI" id="CHEBI:60344"/>
    </cofactor>
</comment>
<dbReference type="GO" id="GO:0005576">
    <property type="term" value="C:extracellular region"/>
    <property type="evidence" value="ECO:0007669"/>
    <property type="project" value="UniProtKB-SubCell"/>
</dbReference>
<evidence type="ECO:0000256" key="11">
    <source>
        <dbReference type="ARBA" id="ARBA00022729"/>
    </source>
</evidence>
<keyword evidence="7" id="KW-0964">Secreted</keyword>
<dbReference type="GO" id="GO:0016020">
    <property type="term" value="C:membrane"/>
    <property type="evidence" value="ECO:0007669"/>
    <property type="project" value="UniProtKB-SubCell"/>
</dbReference>
<keyword evidence="24" id="KW-1185">Reference proteome</keyword>
<feature type="transmembrane region" description="Helical" evidence="19">
    <location>
        <begin position="498"/>
        <end position="517"/>
    </location>
</feature>
<evidence type="ECO:0000256" key="19">
    <source>
        <dbReference type="SAM" id="Phobius"/>
    </source>
</evidence>
<keyword evidence="8" id="KW-0929">Antimicrobial</keyword>
<keyword evidence="6" id="KW-0813">Transport</keyword>
<evidence type="ECO:0000256" key="20">
    <source>
        <dbReference type="SAM" id="SignalP"/>
    </source>
</evidence>
<evidence type="ECO:0000256" key="14">
    <source>
        <dbReference type="ARBA" id="ARBA00022989"/>
    </source>
</evidence>
<feature type="transmembrane region" description="Helical" evidence="19">
    <location>
        <begin position="565"/>
        <end position="587"/>
    </location>
</feature>
<dbReference type="PROSITE" id="PS50939">
    <property type="entry name" value="CYTOCHROME_B561"/>
    <property type="match status" value="1"/>
</dbReference>
<evidence type="ECO:0000256" key="10">
    <source>
        <dbReference type="ARBA" id="ARBA00022692"/>
    </source>
</evidence>
<feature type="transmembrane region" description="Helical" evidence="19">
    <location>
        <begin position="465"/>
        <end position="486"/>
    </location>
</feature>
<keyword evidence="12" id="KW-0391">Immunity</keyword>
<feature type="domain" description="Cytochrome b561" evidence="22">
    <location>
        <begin position="321"/>
        <end position="523"/>
    </location>
</feature>
<dbReference type="CDD" id="cd08544">
    <property type="entry name" value="Reeler"/>
    <property type="match status" value="1"/>
</dbReference>
<dbReference type="CDD" id="cd09628">
    <property type="entry name" value="DOMON_SDR_2_like"/>
    <property type="match status" value="1"/>
</dbReference>